<comment type="caution">
    <text evidence="2">The sequence shown here is derived from an EMBL/GenBank/DDBJ whole genome shotgun (WGS) entry which is preliminary data.</text>
</comment>
<organism evidence="2 3">
    <name type="scientific">Strigomonas culicis</name>
    <dbReference type="NCBI Taxonomy" id="28005"/>
    <lineage>
        <taxon>Eukaryota</taxon>
        <taxon>Discoba</taxon>
        <taxon>Euglenozoa</taxon>
        <taxon>Kinetoplastea</taxon>
        <taxon>Metakinetoplastina</taxon>
        <taxon>Trypanosomatida</taxon>
        <taxon>Trypanosomatidae</taxon>
        <taxon>Strigomonadinae</taxon>
        <taxon>Strigomonas</taxon>
    </lineage>
</organism>
<reference evidence="2 3" key="1">
    <citation type="journal article" date="2013" name="PLoS ONE">
        <title>Predicting the Proteins of Angomonas deanei, Strigomonas culicis and Their Respective Endosymbionts Reveals New Aspects of the Trypanosomatidae Family.</title>
        <authorList>
            <person name="Motta M.C."/>
            <person name="Martins A.C."/>
            <person name="de Souza S.S."/>
            <person name="Catta-Preta C.M."/>
            <person name="Silva R."/>
            <person name="Klein C.C."/>
            <person name="de Almeida L.G."/>
            <person name="de Lima Cunha O."/>
            <person name="Ciapina L.P."/>
            <person name="Brocchi M."/>
            <person name="Colabardini A.C."/>
            <person name="de Araujo Lima B."/>
            <person name="Machado C.R."/>
            <person name="de Almeida Soares C.M."/>
            <person name="Probst C.M."/>
            <person name="de Menezes C.B."/>
            <person name="Thompson C.E."/>
            <person name="Bartholomeu D.C."/>
            <person name="Gradia D.F."/>
            <person name="Pavoni D.P."/>
            <person name="Grisard E.C."/>
            <person name="Fantinatti-Garboggini F."/>
            <person name="Marchini F.K."/>
            <person name="Rodrigues-Luiz G.F."/>
            <person name="Wagner G."/>
            <person name="Goldman G.H."/>
            <person name="Fietto J.L."/>
            <person name="Elias M.C."/>
            <person name="Goldman M.H."/>
            <person name="Sagot M.F."/>
            <person name="Pereira M."/>
            <person name="Stoco P.H."/>
            <person name="de Mendonca-Neto R.P."/>
            <person name="Teixeira S.M."/>
            <person name="Maciel T.E."/>
            <person name="de Oliveira Mendes T.A."/>
            <person name="Urmenyi T.P."/>
            <person name="de Souza W."/>
            <person name="Schenkman S."/>
            <person name="de Vasconcelos A.T."/>
        </authorList>
    </citation>
    <scope>NUCLEOTIDE SEQUENCE [LARGE SCALE GENOMIC DNA]</scope>
</reference>
<accession>S9UNW5</accession>
<gene>
    <name evidence="2" type="ORF">STCU_11335</name>
</gene>
<proteinExistence type="predicted"/>
<dbReference type="OrthoDB" id="1045822at2759"/>
<protein>
    <recommendedName>
        <fullName evidence="4">Ama1 protein</fullName>
    </recommendedName>
</protein>
<evidence type="ECO:0000313" key="3">
    <source>
        <dbReference type="Proteomes" id="UP000015354"/>
    </source>
</evidence>
<name>S9UNW5_9TRYP</name>
<dbReference type="Proteomes" id="UP000015354">
    <property type="component" value="Unassembled WGS sequence"/>
</dbReference>
<evidence type="ECO:0000313" key="2">
    <source>
        <dbReference type="EMBL" id="EPY16381.1"/>
    </source>
</evidence>
<sequence>MTENHEPTTNYVAPTKDTKPHAPPPRRESGGCSQCCGCDQCDWGGDAAECYACWKLNPCCGTPDPCKMLSCFLCWECCYLCSFSKLFASSVEQECAIFPHCILVALCQPYVRLCVRNNLRRRLGVQGSMMGDAVCCCCCWVCSFCQELRAVPREAWNLIEPSWRTPECMAPELVFLK</sequence>
<feature type="compositionally biased region" description="Basic and acidic residues" evidence="1">
    <location>
        <begin position="16"/>
        <end position="25"/>
    </location>
</feature>
<dbReference type="AlphaFoldDB" id="S9UNW5"/>
<evidence type="ECO:0000256" key="1">
    <source>
        <dbReference type="SAM" id="MobiDB-lite"/>
    </source>
</evidence>
<keyword evidence="3" id="KW-1185">Reference proteome</keyword>
<dbReference type="EMBL" id="ATMH01011275">
    <property type="protein sequence ID" value="EPY16381.1"/>
    <property type="molecule type" value="Genomic_DNA"/>
</dbReference>
<evidence type="ECO:0008006" key="4">
    <source>
        <dbReference type="Google" id="ProtNLM"/>
    </source>
</evidence>
<feature type="region of interest" description="Disordered" evidence="1">
    <location>
        <begin position="1"/>
        <end position="25"/>
    </location>
</feature>